<sequence>MQHDKSIKKIEQLGKVTQSSEQLTQSIADVMDKFQVNPHCRFCL</sequence>
<dbReference type="AlphaFoldDB" id="X1GJE0"/>
<proteinExistence type="predicted"/>
<evidence type="ECO:0000313" key="1">
    <source>
        <dbReference type="EMBL" id="GAH33118.1"/>
    </source>
</evidence>
<gene>
    <name evidence="1" type="ORF">S03H2_17670</name>
</gene>
<organism evidence="1">
    <name type="scientific">marine sediment metagenome</name>
    <dbReference type="NCBI Taxonomy" id="412755"/>
    <lineage>
        <taxon>unclassified sequences</taxon>
        <taxon>metagenomes</taxon>
        <taxon>ecological metagenomes</taxon>
    </lineage>
</organism>
<name>X1GJE0_9ZZZZ</name>
<comment type="caution">
    <text evidence="1">The sequence shown here is derived from an EMBL/GenBank/DDBJ whole genome shotgun (WGS) entry which is preliminary data.</text>
</comment>
<reference evidence="1" key="1">
    <citation type="journal article" date="2014" name="Front. Microbiol.">
        <title>High frequency of phylogenetically diverse reductive dehalogenase-homologous genes in deep subseafloor sedimentary metagenomes.</title>
        <authorList>
            <person name="Kawai M."/>
            <person name="Futagami T."/>
            <person name="Toyoda A."/>
            <person name="Takaki Y."/>
            <person name="Nishi S."/>
            <person name="Hori S."/>
            <person name="Arai W."/>
            <person name="Tsubouchi T."/>
            <person name="Morono Y."/>
            <person name="Uchiyama I."/>
            <person name="Ito T."/>
            <person name="Fujiyama A."/>
            <person name="Inagaki F."/>
            <person name="Takami H."/>
        </authorList>
    </citation>
    <scope>NUCLEOTIDE SEQUENCE</scope>
    <source>
        <strain evidence="1">Expedition CK06-06</strain>
    </source>
</reference>
<protein>
    <submittedName>
        <fullName evidence="1">Uncharacterized protein</fullName>
    </submittedName>
</protein>
<accession>X1GJE0</accession>
<dbReference type="EMBL" id="BARU01009132">
    <property type="protein sequence ID" value="GAH33118.1"/>
    <property type="molecule type" value="Genomic_DNA"/>
</dbReference>